<feature type="domain" description="Pyrroline-5-carboxylate reductase catalytic N-terminal" evidence="2">
    <location>
        <begin position="2"/>
        <end position="93"/>
    </location>
</feature>
<evidence type="ECO:0000313" key="4">
    <source>
        <dbReference type="Proteomes" id="UP000283644"/>
    </source>
</evidence>
<dbReference type="GO" id="GO:0016491">
    <property type="term" value="F:oxidoreductase activity"/>
    <property type="evidence" value="ECO:0007669"/>
    <property type="project" value="UniProtKB-KW"/>
</dbReference>
<dbReference type="Gene3D" id="3.40.50.720">
    <property type="entry name" value="NAD(P)-binding Rossmann-like Domain"/>
    <property type="match status" value="1"/>
</dbReference>
<dbReference type="SUPFAM" id="SSF51735">
    <property type="entry name" value="NAD(P)-binding Rossmann-fold domains"/>
    <property type="match status" value="1"/>
</dbReference>
<evidence type="ECO:0000256" key="1">
    <source>
        <dbReference type="ARBA" id="ARBA00023002"/>
    </source>
</evidence>
<dbReference type="PANTHER" id="PTHR14239">
    <property type="entry name" value="DUDULIN-RELATED"/>
    <property type="match status" value="1"/>
</dbReference>
<proteinExistence type="predicted"/>
<dbReference type="Proteomes" id="UP000283644">
    <property type="component" value="Unassembled WGS sequence"/>
</dbReference>
<dbReference type="InterPro" id="IPR051267">
    <property type="entry name" value="STEAP_metalloreductase"/>
</dbReference>
<reference evidence="3 4" key="1">
    <citation type="submission" date="2018-09" db="EMBL/GenBank/DDBJ databases">
        <title>Genome sequencing of Nocardioides immobilis CCTCC AB 2017083 for comparison to Nocardioides silvaticus.</title>
        <authorList>
            <person name="Li C."/>
            <person name="Wang G."/>
        </authorList>
    </citation>
    <scope>NUCLEOTIDE SEQUENCE [LARGE SCALE GENOMIC DNA]</scope>
    <source>
        <strain evidence="3 4">CCTCC AB 2017083</strain>
    </source>
</reference>
<keyword evidence="4" id="KW-1185">Reference proteome</keyword>
<gene>
    <name evidence="3" type="ORF">D0Z08_14770</name>
</gene>
<dbReference type="AlphaFoldDB" id="A0A417Y124"/>
<protein>
    <submittedName>
        <fullName evidence="3">3-hydroxyisobutyrate dehydrogenase</fullName>
    </submittedName>
</protein>
<dbReference type="InterPro" id="IPR028939">
    <property type="entry name" value="P5C_Rdtase_cat_N"/>
</dbReference>
<sequence>MRIGIVGVGHIGSSLARKYAAAGHEVRVANSKGADGVRAFADEVGAIAADARGAVEVADVIILSIPFPAISKLPPDLFDGVPERVPVIDTGNYYPGLRDPNIPEIDAGMTESVWVAQQIGRPVIKAFNNVLAETLADLGAPEGAPGRLAIAVAGDDAEAKRVAMGLVNVAGFDPVDAGSLEESWRQQPYTPVYCLDLDAATTRVKLAEAVKGEARPKIAHAQALMAQLDRDLTHDDLLALNRTLQGIEG</sequence>
<accession>A0A417Y124</accession>
<dbReference type="EMBL" id="QXGH01000018">
    <property type="protein sequence ID" value="RHW26349.1"/>
    <property type="molecule type" value="Genomic_DNA"/>
</dbReference>
<organism evidence="3 4">
    <name type="scientific">Nocardioides immobilis</name>
    <dbReference type="NCBI Taxonomy" id="2049295"/>
    <lineage>
        <taxon>Bacteria</taxon>
        <taxon>Bacillati</taxon>
        <taxon>Actinomycetota</taxon>
        <taxon>Actinomycetes</taxon>
        <taxon>Propionibacteriales</taxon>
        <taxon>Nocardioidaceae</taxon>
        <taxon>Nocardioides</taxon>
    </lineage>
</organism>
<dbReference type="Pfam" id="PF03807">
    <property type="entry name" value="F420_oxidored"/>
    <property type="match status" value="1"/>
</dbReference>
<evidence type="ECO:0000259" key="2">
    <source>
        <dbReference type="Pfam" id="PF03807"/>
    </source>
</evidence>
<keyword evidence="1" id="KW-0560">Oxidoreductase</keyword>
<comment type="caution">
    <text evidence="3">The sequence shown here is derived from an EMBL/GenBank/DDBJ whole genome shotgun (WGS) entry which is preliminary data.</text>
</comment>
<dbReference type="InterPro" id="IPR036291">
    <property type="entry name" value="NAD(P)-bd_dom_sf"/>
</dbReference>
<name>A0A417Y124_9ACTN</name>
<evidence type="ECO:0000313" key="3">
    <source>
        <dbReference type="EMBL" id="RHW26349.1"/>
    </source>
</evidence>
<dbReference type="OrthoDB" id="1523398at2"/>